<dbReference type="InterPro" id="IPR011067">
    <property type="entry name" value="Plasmid_toxin/cell-grow_inhib"/>
</dbReference>
<name>D5BUW6_NITHN</name>
<dbReference type="PANTHER" id="PTHR33988">
    <property type="entry name" value="ENDORIBONUCLEASE MAZF-RELATED"/>
    <property type="match status" value="1"/>
</dbReference>
<dbReference type="PIRSF" id="PIRSF033490">
    <property type="entry name" value="MazF"/>
    <property type="match status" value="1"/>
</dbReference>
<dbReference type="eggNOG" id="COG2337">
    <property type="taxonomic scope" value="Bacteria"/>
</dbReference>
<dbReference type="KEGG" id="nhl:Nhal_0320"/>
<keyword evidence="1" id="KW-0378">Hydrolase</keyword>
<dbReference type="EC" id="3.1.-.-" evidence="1"/>
<sequence>MNRGEVYWVNLDPTQGSEIRKQRPCVLVGATPINKARRTVIVVPLSTSAKPNPPLTIPIQCLNRQIVAVCDQIRAIDKTRLLKSAGRLSKEDMKAINEGLRQVLVL</sequence>
<keyword evidence="1" id="KW-0255">Endonuclease</keyword>
<dbReference type="AlphaFoldDB" id="D5BUW6"/>
<dbReference type="InterPro" id="IPR003477">
    <property type="entry name" value="PemK-like"/>
</dbReference>
<evidence type="ECO:0000256" key="1">
    <source>
        <dbReference type="PIRNR" id="PIRNR033490"/>
    </source>
</evidence>
<comment type="function">
    <text evidence="1">Toxic component of a type II toxin-antitoxin (TA) system.</text>
</comment>
<dbReference type="EMBL" id="CP001798">
    <property type="protein sequence ID" value="ADE13516.1"/>
    <property type="molecule type" value="Genomic_DNA"/>
</dbReference>
<dbReference type="GO" id="GO:0003677">
    <property type="term" value="F:DNA binding"/>
    <property type="evidence" value="ECO:0007669"/>
    <property type="project" value="InterPro"/>
</dbReference>
<dbReference type="HOGENOM" id="CLU_121823_1_1_6"/>
<comment type="similarity">
    <text evidence="1">Belongs to the PemK/MazF family.</text>
</comment>
<dbReference type="GO" id="GO:0006402">
    <property type="term" value="P:mRNA catabolic process"/>
    <property type="evidence" value="ECO:0007669"/>
    <property type="project" value="TreeGrafter"/>
</dbReference>
<organism evidence="2 3">
    <name type="scientific">Nitrosococcus halophilus (strain Nc4)</name>
    <dbReference type="NCBI Taxonomy" id="472759"/>
    <lineage>
        <taxon>Bacteria</taxon>
        <taxon>Pseudomonadati</taxon>
        <taxon>Pseudomonadota</taxon>
        <taxon>Gammaproteobacteria</taxon>
        <taxon>Chromatiales</taxon>
        <taxon>Chromatiaceae</taxon>
        <taxon>Nitrosococcus</taxon>
    </lineage>
</organism>
<dbReference type="Gene3D" id="2.30.30.110">
    <property type="match status" value="1"/>
</dbReference>
<dbReference type="OrthoDB" id="9808744at2"/>
<dbReference type="Proteomes" id="UP000001844">
    <property type="component" value="Chromosome"/>
</dbReference>
<gene>
    <name evidence="2" type="ordered locus">Nhal_0320</name>
</gene>
<proteinExistence type="inferred from homology"/>
<dbReference type="SUPFAM" id="SSF50118">
    <property type="entry name" value="Cell growth inhibitor/plasmid maintenance toxic component"/>
    <property type="match status" value="1"/>
</dbReference>
<protein>
    <recommendedName>
        <fullName evidence="1">mRNA interferase</fullName>
        <ecNumber evidence="1">3.1.-.-</ecNumber>
    </recommendedName>
</protein>
<evidence type="ECO:0000313" key="3">
    <source>
        <dbReference type="Proteomes" id="UP000001844"/>
    </source>
</evidence>
<dbReference type="GO" id="GO:0016787">
    <property type="term" value="F:hydrolase activity"/>
    <property type="evidence" value="ECO:0007669"/>
    <property type="project" value="UniProtKB-KW"/>
</dbReference>
<keyword evidence="3" id="KW-1185">Reference proteome</keyword>
<dbReference type="STRING" id="472759.Nhal_0320"/>
<evidence type="ECO:0000313" key="2">
    <source>
        <dbReference type="EMBL" id="ADE13516.1"/>
    </source>
</evidence>
<keyword evidence="1" id="KW-0540">Nuclease</keyword>
<dbReference type="RefSeq" id="WP_013031412.1">
    <property type="nucleotide sequence ID" value="NC_013960.1"/>
</dbReference>
<dbReference type="Pfam" id="PF02452">
    <property type="entry name" value="PemK_toxin"/>
    <property type="match status" value="1"/>
</dbReference>
<dbReference type="GO" id="GO:0016075">
    <property type="term" value="P:rRNA catabolic process"/>
    <property type="evidence" value="ECO:0007669"/>
    <property type="project" value="TreeGrafter"/>
</dbReference>
<reference evidence="3" key="1">
    <citation type="submission" date="2010-04" db="EMBL/GenBank/DDBJ databases">
        <title>Complete genome sequence of Nitrosococcus halophilus Nc4, a salt-adapted, aerobic obligate ammonia-oxidizing sulfur purple bacterium.</title>
        <authorList>
            <consortium name="US DOE Joint Genome Institute"/>
            <person name="Campbell M.A."/>
            <person name="Malfatti S.A."/>
            <person name="Chain P.S.G."/>
            <person name="Heidelberg J.F."/>
            <person name="Ward B.B."/>
            <person name="Klotz M.G."/>
        </authorList>
    </citation>
    <scope>NUCLEOTIDE SEQUENCE [LARGE SCALE GENOMIC DNA]</scope>
    <source>
        <strain evidence="3">Nc4</strain>
    </source>
</reference>
<dbReference type="PANTHER" id="PTHR33988:SF2">
    <property type="entry name" value="ENDORIBONUCLEASE MAZF"/>
    <property type="match status" value="1"/>
</dbReference>
<accession>D5BUW6</accession>
<dbReference type="GO" id="GO:0004521">
    <property type="term" value="F:RNA endonuclease activity"/>
    <property type="evidence" value="ECO:0007669"/>
    <property type="project" value="TreeGrafter"/>
</dbReference>